<dbReference type="Proteomes" id="UP000257317">
    <property type="component" value="Unassembled WGS sequence"/>
</dbReference>
<comment type="caution">
    <text evidence="1">The sequence shown here is derived from an EMBL/GenBank/DDBJ whole genome shotgun (WGS) entry which is preliminary data.</text>
</comment>
<dbReference type="EMBL" id="BFBY01000006">
    <property type="protein sequence ID" value="GBG05002.1"/>
    <property type="molecule type" value="Genomic_DNA"/>
</dbReference>
<gene>
    <name evidence="1" type="ORF">LrDSM24759_09160</name>
</gene>
<organism evidence="1 2">
    <name type="scientific">Lactobacillus rodentium</name>
    <dbReference type="NCBI Taxonomy" id="947835"/>
    <lineage>
        <taxon>Bacteria</taxon>
        <taxon>Bacillati</taxon>
        <taxon>Bacillota</taxon>
        <taxon>Bacilli</taxon>
        <taxon>Lactobacillales</taxon>
        <taxon>Lactobacillaceae</taxon>
        <taxon>Lactobacillus</taxon>
    </lineage>
</organism>
<dbReference type="AlphaFoldDB" id="A0A2Z6TG19"/>
<evidence type="ECO:0000313" key="2">
    <source>
        <dbReference type="Proteomes" id="UP000257317"/>
    </source>
</evidence>
<reference evidence="2" key="1">
    <citation type="submission" date="2018-03" db="EMBL/GenBank/DDBJ databases">
        <title>New taxa in the Lactobacillus gasseri group.</title>
        <authorList>
            <person name="Tanizawa Y."/>
            <person name="Tohno M."/>
            <person name="Endo A."/>
            <person name="Arita M."/>
        </authorList>
    </citation>
    <scope>NUCLEOTIDE SEQUENCE [LARGE SCALE GENOMIC DNA]</scope>
    <source>
        <strain evidence="2">DSM 24759</strain>
    </source>
</reference>
<name>A0A2Z6TG19_9LACO</name>
<accession>A0A2Z6TG19</accession>
<proteinExistence type="predicted"/>
<protein>
    <submittedName>
        <fullName evidence="1">Uncharacterized protein</fullName>
    </submittedName>
</protein>
<sequence>MIIFITSITTYTFDFARLLVDMIENDKYGYYHATNAELPDTESDHDENGTLRLATF</sequence>
<keyword evidence="2" id="KW-1185">Reference proteome</keyword>
<evidence type="ECO:0000313" key="1">
    <source>
        <dbReference type="EMBL" id="GBG05002.1"/>
    </source>
</evidence>